<dbReference type="InterPro" id="IPR008984">
    <property type="entry name" value="SMAD_FHA_dom_sf"/>
</dbReference>
<name>A0ABV6Z173_UNCC1</name>
<evidence type="ECO:0000259" key="1">
    <source>
        <dbReference type="PROSITE" id="PS50006"/>
    </source>
</evidence>
<dbReference type="CDD" id="cd00060">
    <property type="entry name" value="FHA"/>
    <property type="match status" value="1"/>
</dbReference>
<dbReference type="SMART" id="SM00240">
    <property type="entry name" value="FHA"/>
    <property type="match status" value="1"/>
</dbReference>
<keyword evidence="3" id="KW-1185">Reference proteome</keyword>
<reference evidence="2 3" key="1">
    <citation type="submission" date="2024-09" db="EMBL/GenBank/DDBJ databases">
        <title>Laminarin stimulates single cell rates of sulfate reduction while oxygen inhibits transcriptomic activity in coastal marine sediment.</title>
        <authorList>
            <person name="Lindsay M."/>
            <person name="Orcutt B."/>
            <person name="Emerson D."/>
            <person name="Stepanauskas R."/>
            <person name="D'Angelo T."/>
        </authorList>
    </citation>
    <scope>NUCLEOTIDE SEQUENCE [LARGE SCALE GENOMIC DNA]</scope>
    <source>
        <strain evidence="2">SAG AM-311-K15</strain>
    </source>
</reference>
<sequence length="414" mass="46625">MTKTCPNCNNNIPEADHICSFCNYNYKAAEIIATKPKDPEYTIEKRNVFRCPFCSKPISEYHEKCPFCASDLIIHDFVTTDIGRLQSKLIQQQTISCPHCNENVPGGRKRCPKCNKLIEAGEQTEKRAMDDFESLRVLIDQPDDDLAKTDEEAAEDEQKPDIDIATRIDDVESLEHHEAFFPPACIEPGLSELDTSVQTRIQALSPEEAPKAILSLLDEDVCYYLIAGSNLFLGRQTDVCHVPAILFPEQANRKRNTNVSRKHCQIFIRNNRVFVKDLSRNGTFIFKEPIPQNQDVPLANNDEIRISHVLRLKVQIFTDGKQVLGVLLHRKRNTTGERYILAAGAIPYGNNSALPINLSDGPALCGSLYYNPELNSWCLKIPDSSKPSTTTDQVLEPVQELIHGTNILWFSAVV</sequence>
<evidence type="ECO:0000313" key="2">
    <source>
        <dbReference type="EMBL" id="MFC1852203.1"/>
    </source>
</evidence>
<organism evidence="2 3">
    <name type="scientific">candidate division CSSED10-310 bacterium</name>
    <dbReference type="NCBI Taxonomy" id="2855610"/>
    <lineage>
        <taxon>Bacteria</taxon>
        <taxon>Bacteria division CSSED10-310</taxon>
    </lineage>
</organism>
<dbReference type="EMBL" id="JBHPBY010000281">
    <property type="protein sequence ID" value="MFC1852203.1"/>
    <property type="molecule type" value="Genomic_DNA"/>
</dbReference>
<dbReference type="SUPFAM" id="SSF49879">
    <property type="entry name" value="SMAD/FHA domain"/>
    <property type="match status" value="1"/>
</dbReference>
<proteinExistence type="predicted"/>
<evidence type="ECO:0000313" key="3">
    <source>
        <dbReference type="Proteomes" id="UP001594351"/>
    </source>
</evidence>
<feature type="domain" description="FHA" evidence="1">
    <location>
        <begin position="231"/>
        <end position="290"/>
    </location>
</feature>
<protein>
    <submittedName>
        <fullName evidence="2">FHA domain-containing protein</fullName>
    </submittedName>
</protein>
<gene>
    <name evidence="2" type="ORF">ACFL27_18565</name>
</gene>
<accession>A0ABV6Z173</accession>
<dbReference type="Gene3D" id="2.60.200.20">
    <property type="match status" value="1"/>
</dbReference>
<dbReference type="Pfam" id="PF00498">
    <property type="entry name" value="FHA"/>
    <property type="match status" value="1"/>
</dbReference>
<dbReference type="PROSITE" id="PS50006">
    <property type="entry name" value="FHA_DOMAIN"/>
    <property type="match status" value="1"/>
</dbReference>
<dbReference type="Proteomes" id="UP001594351">
    <property type="component" value="Unassembled WGS sequence"/>
</dbReference>
<comment type="caution">
    <text evidence="2">The sequence shown here is derived from an EMBL/GenBank/DDBJ whole genome shotgun (WGS) entry which is preliminary data.</text>
</comment>
<dbReference type="InterPro" id="IPR000253">
    <property type="entry name" value="FHA_dom"/>
</dbReference>